<dbReference type="PANTHER" id="PTHR35399:SF2">
    <property type="entry name" value="DUF839 DOMAIN-CONTAINING PROTEIN"/>
    <property type="match status" value="1"/>
</dbReference>
<organism evidence="2 3">
    <name type="scientific">Azonexus hydrophilus</name>
    <dbReference type="NCBI Taxonomy" id="418702"/>
    <lineage>
        <taxon>Bacteria</taxon>
        <taxon>Pseudomonadati</taxon>
        <taxon>Pseudomonadota</taxon>
        <taxon>Betaproteobacteria</taxon>
        <taxon>Rhodocyclales</taxon>
        <taxon>Azonexaceae</taxon>
        <taxon>Azonexus</taxon>
    </lineage>
</organism>
<dbReference type="PROSITE" id="PS51318">
    <property type="entry name" value="TAT"/>
    <property type="match status" value="1"/>
</dbReference>
<evidence type="ECO:0000313" key="2">
    <source>
        <dbReference type="EMBL" id="WZJ20097.1"/>
    </source>
</evidence>
<sequence>MSSLPPNLIIDNGDGDEPVSNHSGNRHFSDVLAVNLGRRQVLKGGLAASVASLFAGAGLTACATNSAGVAGGRLLGFSAVAISDADTVRVPPGYRAQPLLPWGTPITGRMPAFDPLKNSGADQASQMGSHHDGMHFFPIEGRDPFNGGSDDGLLVMNHEYVEPRFMHASAVGQKLDRDAVPALVNGKRVADECLKELNGHGVSVVRIRRGENGRWEMVADARNRRITGLTPMEIAGPVRGSDFVRTRYSPDGTRVRGTLNNCAHGVTPWNTYMMAEENWAGYFINRVPAGERPREQSRYGVRSRDSKPAASRYGWELADSGADDFVRFDVTATGAAANQDYRNEANGFGWMVEFDPFNPASTPVKRTALGRFAHEGVIFHKGVEGQPVVCYSGDDATNEYIYKYVSRGVFERAKGLANGALLDDGTLYVARFNDDGTGDWLPLVVGQGALTRELFASQAELLVNTRLAADRVGATRMDRPEWGAIDPKTGQVYFTLTNNSGRNETNKANPRAKSRWGHIIRWTEAGNSPTATHFKWDIFLLSGPAGDSELAGKPLSAEQIHNSPDGLWFDRNGRLWIQTDISESAMNKGDYVQFGNNQMLCADPNSKELRRFLVGPLGQEITGVVTTPDGRTMFVNVQHPGATTSADEFAAGKLRGTWPNQGRYPRSSTIVITKDDGGVIGT</sequence>
<dbReference type="InterPro" id="IPR008557">
    <property type="entry name" value="PhoX"/>
</dbReference>
<gene>
    <name evidence="2" type="ORF">AADV58_08985</name>
</gene>
<protein>
    <submittedName>
        <fullName evidence="2">PhoX family phosphatase</fullName>
    </submittedName>
</protein>
<dbReference type="PANTHER" id="PTHR35399">
    <property type="entry name" value="SLR8030 PROTEIN"/>
    <property type="match status" value="1"/>
</dbReference>
<evidence type="ECO:0000256" key="1">
    <source>
        <dbReference type="SAM" id="MobiDB-lite"/>
    </source>
</evidence>
<evidence type="ECO:0000313" key="3">
    <source>
        <dbReference type="Proteomes" id="UP001479520"/>
    </source>
</evidence>
<keyword evidence="3" id="KW-1185">Reference proteome</keyword>
<dbReference type="EMBL" id="CP151406">
    <property type="protein sequence ID" value="WZJ20097.1"/>
    <property type="molecule type" value="Genomic_DNA"/>
</dbReference>
<dbReference type="SUPFAM" id="SSF101898">
    <property type="entry name" value="NHL repeat"/>
    <property type="match status" value="1"/>
</dbReference>
<dbReference type="InterPro" id="IPR006311">
    <property type="entry name" value="TAT_signal"/>
</dbReference>
<dbReference type="Proteomes" id="UP001479520">
    <property type="component" value="Chromosome"/>
</dbReference>
<name>A0ABZ2XCR7_9RHOO</name>
<reference evidence="2 3" key="1">
    <citation type="submission" date="2024-04" db="EMBL/GenBank/DDBJ databases">
        <title>Dissimilatory iodate-reducing microorganisms contribute to the enrichment of iodine in groundwater.</title>
        <authorList>
            <person name="Jiang Z."/>
        </authorList>
    </citation>
    <scope>NUCLEOTIDE SEQUENCE [LARGE SCALE GENOMIC DNA]</scope>
    <source>
        <strain evidence="2 3">NCP973</strain>
    </source>
</reference>
<proteinExistence type="predicted"/>
<accession>A0ABZ2XCR7</accession>
<dbReference type="Pfam" id="PF05787">
    <property type="entry name" value="PhoX"/>
    <property type="match status" value="1"/>
</dbReference>
<dbReference type="RefSeq" id="WP_341742941.1">
    <property type="nucleotide sequence ID" value="NZ_CP151406.1"/>
</dbReference>
<feature type="region of interest" description="Disordered" evidence="1">
    <location>
        <begin position="1"/>
        <end position="24"/>
    </location>
</feature>